<dbReference type="Proteomes" id="UP000252085">
    <property type="component" value="Unassembled WGS sequence"/>
</dbReference>
<dbReference type="PANTHER" id="PTHR22754">
    <property type="entry name" value="DISCO-INTERACTING PROTEIN 2 DIP2 -RELATED"/>
    <property type="match status" value="1"/>
</dbReference>
<dbReference type="PROSITE" id="PS00455">
    <property type="entry name" value="AMP_BINDING"/>
    <property type="match status" value="1"/>
</dbReference>
<evidence type="ECO:0000256" key="1">
    <source>
        <dbReference type="ARBA" id="ARBA00006432"/>
    </source>
</evidence>
<feature type="domain" description="Carrier" evidence="7">
    <location>
        <begin position="609"/>
        <end position="683"/>
    </location>
</feature>
<proteinExistence type="inferred from homology"/>
<dbReference type="GO" id="GO:0070566">
    <property type="term" value="F:adenylyltransferase activity"/>
    <property type="evidence" value="ECO:0007669"/>
    <property type="project" value="TreeGrafter"/>
</dbReference>
<dbReference type="SUPFAM" id="SSF56801">
    <property type="entry name" value="Acetyl-CoA synthetase-like"/>
    <property type="match status" value="1"/>
</dbReference>
<evidence type="ECO:0000256" key="2">
    <source>
        <dbReference type="ARBA" id="ARBA00022450"/>
    </source>
</evidence>
<organism evidence="8 9">
    <name type="scientific">Nostoc punctiforme NIES-2108</name>
    <dbReference type="NCBI Taxonomy" id="1356359"/>
    <lineage>
        <taxon>Bacteria</taxon>
        <taxon>Bacillati</taxon>
        <taxon>Cyanobacteriota</taxon>
        <taxon>Cyanophyceae</taxon>
        <taxon>Nostocales</taxon>
        <taxon>Nostocaceae</taxon>
        <taxon>Nostoc</taxon>
    </lineage>
</organism>
<dbReference type="Gene3D" id="3.40.50.1820">
    <property type="entry name" value="alpha/beta hydrolase"/>
    <property type="match status" value="1"/>
</dbReference>
<evidence type="ECO:0000256" key="5">
    <source>
        <dbReference type="ARBA" id="ARBA00022832"/>
    </source>
</evidence>
<evidence type="ECO:0000256" key="6">
    <source>
        <dbReference type="ARBA" id="ARBA00023098"/>
    </source>
</evidence>
<comment type="similarity">
    <text evidence="1">Belongs to the ATP-dependent AMP-binding enzyme family.</text>
</comment>
<comment type="caution">
    <text evidence="8">The sequence shown here is derived from an EMBL/GenBank/DDBJ whole genome shotgun (WGS) entry which is preliminary data.</text>
</comment>
<gene>
    <name evidence="8" type="ORF">A6769_11060</name>
</gene>
<dbReference type="GO" id="GO:0071766">
    <property type="term" value="P:Actinobacterium-type cell wall biogenesis"/>
    <property type="evidence" value="ECO:0007669"/>
    <property type="project" value="UniProtKB-ARBA"/>
</dbReference>
<keyword evidence="3" id="KW-0597">Phosphoprotein</keyword>
<evidence type="ECO:0000313" key="8">
    <source>
        <dbReference type="EMBL" id="RCJ37446.1"/>
    </source>
</evidence>
<dbReference type="Gene3D" id="3.30.300.30">
    <property type="match status" value="1"/>
</dbReference>
<dbReference type="GO" id="GO:0006633">
    <property type="term" value="P:fatty acid biosynthetic process"/>
    <property type="evidence" value="ECO:0007669"/>
    <property type="project" value="TreeGrafter"/>
</dbReference>
<sequence>MVFNELLTSSLSIKNLVELTRYRAEQQPDHLAYSFVVDGEKEVISLTYRELDLSAQAIAVQLQTVSAKHERVLLLYPPGLDFITAFFGCLYAGAIAVPAYPPRQNQSISRLMAIMADAQARVALTTTSLLTTIATQFTHHPELATKQILTTDTIANQQAELWHEPVIDPNAIAFLQYTSGSTGTPKGVMVSHGNLLHNLELIHQFFQTTPNQLDVSWLPPYHDMGLIGGILQPLYVGSSIILMSPVAFLQKPYRWLEAISRYQATISGGPNFAYDLCVQKIQPEQLVGLDLSSWKVAFNGAEPVRAQTLERFVTKFEPYGFRPEAFYPCYGMAEGTLLISGGIKECYPTVCNVESSALEQNQVVLCAEQQQNSIKIVGQGRTGLGQTIAIANPQSFKRCPDGTVGEIWVTGASIAQGYWQKPQETQETFYACLDDTGGGSFLRTGDLGFLHNGELFVTGRLKDLIVIRGRNYYPQDIELTVQESHSALRHGCGAVFAIEIEGEERIVVAQEIERTYLRKLNADEAIAAIRQAVSQVHELSVYAILLLKTASIPKTSSGKISRTACRNGFQTESLDIIAADILPQWDGRDSEYKLTVAELLAIAPTERQQHLESYIQAKLARGLKVDLAKLHPQQPLHQLGLDSLTAIEIKHQIEVDLEVNVPVVKFLEGVTIANLAAQILRQLTGVNSQQQGEKLPFFCIHPVMGVASVYSDLAELLGQEQPFYGLQSAGITGEGKSKDCIEDIAAEYIHGIQQVQPEGPYCLGGWSFGALVAFEMAQQLQQAGQTIVLLALIDTPAFCDNRTQNFFQMAKFLVNSVLRNLGPYLDETVDHFLTAVEERQLTQQIGTKTSKPLHFLVEPGSIAKVVAHQSKLSKLFQPAARRLFQVIQANNSALLKYKPQPYPGKVTLFRTSKQTGKNPQDATLGWGDLAIGGVEIHQIPGNHLNLVLPPHVEVLAEKLKACLDRVQVQKMEVL</sequence>
<dbReference type="InterPro" id="IPR036736">
    <property type="entry name" value="ACP-like_sf"/>
</dbReference>
<keyword evidence="5" id="KW-0276">Fatty acid metabolism</keyword>
<dbReference type="InterPro" id="IPR045851">
    <property type="entry name" value="AMP-bd_C_sf"/>
</dbReference>
<dbReference type="FunFam" id="3.40.50.12780:FF:000013">
    <property type="entry name" value="Long-chain-fatty-acid--AMP ligase FadD32"/>
    <property type="match status" value="1"/>
</dbReference>
<dbReference type="InterPro" id="IPR020806">
    <property type="entry name" value="PKS_PP-bd"/>
</dbReference>
<dbReference type="InterPro" id="IPR020845">
    <property type="entry name" value="AMP-binding_CS"/>
</dbReference>
<dbReference type="InterPro" id="IPR001031">
    <property type="entry name" value="Thioesterase"/>
</dbReference>
<dbReference type="InterPro" id="IPR025110">
    <property type="entry name" value="AMP-bd_C"/>
</dbReference>
<keyword evidence="2" id="KW-0596">Phosphopantetheine</keyword>
<evidence type="ECO:0000259" key="7">
    <source>
        <dbReference type="PROSITE" id="PS50075"/>
    </source>
</evidence>
<dbReference type="Pfam" id="PF00501">
    <property type="entry name" value="AMP-binding"/>
    <property type="match status" value="1"/>
</dbReference>
<name>A0A367RLJ8_NOSPU</name>
<dbReference type="SMART" id="SM00823">
    <property type="entry name" value="PKS_PP"/>
    <property type="match status" value="1"/>
</dbReference>
<evidence type="ECO:0000313" key="9">
    <source>
        <dbReference type="Proteomes" id="UP000252085"/>
    </source>
</evidence>
<dbReference type="AlphaFoldDB" id="A0A367RLJ8"/>
<dbReference type="PANTHER" id="PTHR22754:SF32">
    <property type="entry name" value="DISCO-INTERACTING PROTEIN 2"/>
    <property type="match status" value="1"/>
</dbReference>
<dbReference type="InterPro" id="IPR000873">
    <property type="entry name" value="AMP-dep_synth/lig_dom"/>
</dbReference>
<dbReference type="Pfam" id="PF00550">
    <property type="entry name" value="PP-binding"/>
    <property type="match status" value="1"/>
</dbReference>
<dbReference type="Pfam" id="PF23024">
    <property type="entry name" value="AMP-dom_DIP2-like"/>
    <property type="match status" value="1"/>
</dbReference>
<dbReference type="GO" id="GO:0031177">
    <property type="term" value="F:phosphopantetheine binding"/>
    <property type="evidence" value="ECO:0007669"/>
    <property type="project" value="InterPro"/>
</dbReference>
<keyword evidence="6" id="KW-0443">Lipid metabolism</keyword>
<dbReference type="Gene3D" id="3.40.50.12780">
    <property type="entry name" value="N-terminal domain of ligase-like"/>
    <property type="match status" value="1"/>
</dbReference>
<dbReference type="GO" id="GO:0005886">
    <property type="term" value="C:plasma membrane"/>
    <property type="evidence" value="ECO:0007669"/>
    <property type="project" value="TreeGrafter"/>
</dbReference>
<dbReference type="Gene3D" id="1.10.1200.10">
    <property type="entry name" value="ACP-like"/>
    <property type="match status" value="1"/>
</dbReference>
<accession>A0A367RLJ8</accession>
<dbReference type="SUPFAM" id="SSF47336">
    <property type="entry name" value="ACP-like"/>
    <property type="match status" value="1"/>
</dbReference>
<reference evidence="8 9" key="1">
    <citation type="submission" date="2016-04" db="EMBL/GenBank/DDBJ databases">
        <authorList>
            <person name="Evans L.H."/>
            <person name="Alamgir A."/>
            <person name="Owens N."/>
            <person name="Weber N.D."/>
            <person name="Virtaneva K."/>
            <person name="Barbian K."/>
            <person name="Babar A."/>
            <person name="Rosenke K."/>
        </authorList>
    </citation>
    <scope>NUCLEOTIDE SEQUENCE [LARGE SCALE GENOMIC DNA]</scope>
    <source>
        <strain evidence="8">NIES-2108</strain>
    </source>
</reference>
<dbReference type="InterPro" id="IPR009081">
    <property type="entry name" value="PP-bd_ACP"/>
</dbReference>
<dbReference type="InterPro" id="IPR029058">
    <property type="entry name" value="AB_hydrolase_fold"/>
</dbReference>
<protein>
    <recommendedName>
        <fullName evidence="7">Carrier domain-containing protein</fullName>
    </recommendedName>
</protein>
<evidence type="ECO:0000256" key="4">
    <source>
        <dbReference type="ARBA" id="ARBA00022598"/>
    </source>
</evidence>
<dbReference type="InterPro" id="IPR040097">
    <property type="entry name" value="FAAL/FAAC"/>
</dbReference>
<dbReference type="SUPFAM" id="SSF53474">
    <property type="entry name" value="alpha/beta-Hydrolases"/>
    <property type="match status" value="1"/>
</dbReference>
<dbReference type="GO" id="GO:0016874">
    <property type="term" value="F:ligase activity"/>
    <property type="evidence" value="ECO:0007669"/>
    <property type="project" value="UniProtKB-KW"/>
</dbReference>
<dbReference type="InterPro" id="IPR042099">
    <property type="entry name" value="ANL_N_sf"/>
</dbReference>
<keyword evidence="4" id="KW-0436">Ligase</keyword>
<dbReference type="CDD" id="cd05931">
    <property type="entry name" value="FAAL"/>
    <property type="match status" value="1"/>
</dbReference>
<dbReference type="PROSITE" id="PS50075">
    <property type="entry name" value="CARRIER"/>
    <property type="match status" value="1"/>
</dbReference>
<evidence type="ECO:0000256" key="3">
    <source>
        <dbReference type="ARBA" id="ARBA00022553"/>
    </source>
</evidence>
<dbReference type="Pfam" id="PF00975">
    <property type="entry name" value="Thioesterase"/>
    <property type="match status" value="1"/>
</dbReference>
<dbReference type="EMBL" id="LXQE01000136">
    <property type="protein sequence ID" value="RCJ37446.1"/>
    <property type="molecule type" value="Genomic_DNA"/>
</dbReference>